<dbReference type="EMBL" id="JAGKQH010000002">
    <property type="protein sequence ID" value="KAG6606352.1"/>
    <property type="molecule type" value="Genomic_DNA"/>
</dbReference>
<dbReference type="AlphaFoldDB" id="A0AAV6P2D0"/>
<proteinExistence type="predicted"/>
<reference evidence="1 2" key="1">
    <citation type="journal article" date="2021" name="Hortic Res">
        <title>The domestication of Cucurbita argyrosperma as revealed by the genome of its wild relative.</title>
        <authorList>
            <person name="Barrera-Redondo J."/>
            <person name="Sanchez-de la Vega G."/>
            <person name="Aguirre-Liguori J.A."/>
            <person name="Castellanos-Morales G."/>
            <person name="Gutierrez-Guerrero Y.T."/>
            <person name="Aguirre-Dugua X."/>
            <person name="Aguirre-Planter E."/>
            <person name="Tenaillon M.I."/>
            <person name="Lira-Saade R."/>
            <person name="Eguiarte L.E."/>
        </authorList>
    </citation>
    <scope>NUCLEOTIDE SEQUENCE [LARGE SCALE GENOMIC DNA]</scope>
    <source>
        <strain evidence="1">JBR-2021</strain>
    </source>
</reference>
<dbReference type="Proteomes" id="UP000685013">
    <property type="component" value="Chromosome 2"/>
</dbReference>
<keyword evidence="2" id="KW-1185">Reference proteome</keyword>
<protein>
    <submittedName>
        <fullName evidence="1">Uncharacterized protein</fullName>
    </submittedName>
</protein>
<evidence type="ECO:0000313" key="2">
    <source>
        <dbReference type="Proteomes" id="UP000685013"/>
    </source>
</evidence>
<name>A0AAV6P2D0_9ROSI</name>
<comment type="caution">
    <text evidence="1">The sequence shown here is derived from an EMBL/GenBank/DDBJ whole genome shotgun (WGS) entry which is preliminary data.</text>
</comment>
<evidence type="ECO:0000313" key="1">
    <source>
        <dbReference type="EMBL" id="KAG6606352.1"/>
    </source>
</evidence>
<sequence length="145" mass="15911">MGMESDLNAGEEIPRFWDWNQAIGGGIPDRVVDNRVLIGFAAEKKAVARGNQFIEMGVKNIERGREEVNRDAIFADGGALKEEAMVQRRGNGGMKKERYGGNMGLPELRDTRMKRRRFWSASEIPAINNDGGSGGAADGCLKLGR</sequence>
<feature type="non-terminal residue" evidence="1">
    <location>
        <position position="1"/>
    </location>
</feature>
<gene>
    <name evidence="1" type="ORF">SDJN03_03669</name>
</gene>
<organism evidence="1 2">
    <name type="scientific">Cucurbita argyrosperma subsp. sororia</name>
    <dbReference type="NCBI Taxonomy" id="37648"/>
    <lineage>
        <taxon>Eukaryota</taxon>
        <taxon>Viridiplantae</taxon>
        <taxon>Streptophyta</taxon>
        <taxon>Embryophyta</taxon>
        <taxon>Tracheophyta</taxon>
        <taxon>Spermatophyta</taxon>
        <taxon>Magnoliopsida</taxon>
        <taxon>eudicotyledons</taxon>
        <taxon>Gunneridae</taxon>
        <taxon>Pentapetalae</taxon>
        <taxon>rosids</taxon>
        <taxon>fabids</taxon>
        <taxon>Cucurbitales</taxon>
        <taxon>Cucurbitaceae</taxon>
        <taxon>Cucurbiteae</taxon>
        <taxon>Cucurbita</taxon>
    </lineage>
</organism>
<accession>A0AAV6P2D0</accession>